<evidence type="ECO:0000313" key="9">
    <source>
        <dbReference type="EMBL" id="EEW92288.2"/>
    </source>
</evidence>
<feature type="transmembrane region" description="Helical" evidence="8">
    <location>
        <begin position="37"/>
        <end position="56"/>
    </location>
</feature>
<evidence type="ECO:0000256" key="2">
    <source>
        <dbReference type="ARBA" id="ARBA00004863"/>
    </source>
</evidence>
<feature type="transmembrane region" description="Helical" evidence="8">
    <location>
        <begin position="142"/>
        <end position="159"/>
    </location>
</feature>
<gene>
    <name evidence="9" type="ORF">HMPREF0446_01694</name>
</gene>
<dbReference type="InterPro" id="IPR026046">
    <property type="entry name" value="UBIAD1"/>
</dbReference>
<organism evidence="9 10">
    <name type="scientific">Granulicatella elegans ATCC 700633</name>
    <dbReference type="NCBI Taxonomy" id="626369"/>
    <lineage>
        <taxon>Bacteria</taxon>
        <taxon>Bacillati</taxon>
        <taxon>Bacillota</taxon>
        <taxon>Bacilli</taxon>
        <taxon>Lactobacillales</taxon>
        <taxon>Carnobacteriaceae</taxon>
        <taxon>Granulicatella</taxon>
    </lineage>
</organism>
<dbReference type="PANTHER" id="PTHR13929">
    <property type="entry name" value="1,4-DIHYDROXY-2-NAPHTHOATE OCTAPRENYLTRANSFERASE"/>
    <property type="match status" value="1"/>
</dbReference>
<feature type="transmembrane region" description="Helical" evidence="8">
    <location>
        <begin position="288"/>
        <end position="311"/>
    </location>
</feature>
<dbReference type="eggNOG" id="COG1575">
    <property type="taxonomic scope" value="Bacteria"/>
</dbReference>
<evidence type="ECO:0000313" key="10">
    <source>
        <dbReference type="Proteomes" id="UP000002939"/>
    </source>
</evidence>
<dbReference type="InterPro" id="IPR000537">
    <property type="entry name" value="UbiA_prenyltransferase"/>
</dbReference>
<evidence type="ECO:0000256" key="5">
    <source>
        <dbReference type="ARBA" id="ARBA00022692"/>
    </source>
</evidence>
<feature type="transmembrane region" description="Helical" evidence="8">
    <location>
        <begin position="112"/>
        <end position="130"/>
    </location>
</feature>
<keyword evidence="4" id="KW-0808">Transferase</keyword>
<dbReference type="GO" id="GO:0016020">
    <property type="term" value="C:membrane"/>
    <property type="evidence" value="ECO:0007669"/>
    <property type="project" value="UniProtKB-SubCell"/>
</dbReference>
<dbReference type="PANTHER" id="PTHR13929:SF0">
    <property type="entry name" value="UBIA PRENYLTRANSFERASE DOMAIN-CONTAINING PROTEIN 1"/>
    <property type="match status" value="1"/>
</dbReference>
<dbReference type="EMBL" id="ACRF02000004">
    <property type="protein sequence ID" value="EEW92288.2"/>
    <property type="molecule type" value="Genomic_DNA"/>
</dbReference>
<dbReference type="NCBIfam" id="NF004752">
    <property type="entry name" value="PRK06080.1-4"/>
    <property type="match status" value="1"/>
</dbReference>
<dbReference type="Gene3D" id="1.10.357.140">
    <property type="entry name" value="UbiA prenyltransferase"/>
    <property type="match status" value="1"/>
</dbReference>
<evidence type="ECO:0000256" key="4">
    <source>
        <dbReference type="ARBA" id="ARBA00022679"/>
    </source>
</evidence>
<keyword evidence="5 8" id="KW-0812">Transmembrane</keyword>
<evidence type="ECO:0000256" key="1">
    <source>
        <dbReference type="ARBA" id="ARBA00004141"/>
    </source>
</evidence>
<evidence type="ECO:0000256" key="6">
    <source>
        <dbReference type="ARBA" id="ARBA00022989"/>
    </source>
</evidence>
<feature type="transmembrane region" description="Helical" evidence="8">
    <location>
        <begin position="87"/>
        <end position="106"/>
    </location>
</feature>
<reference evidence="9" key="1">
    <citation type="submission" date="2009-09" db="EMBL/GenBank/DDBJ databases">
        <authorList>
            <consortium name="The Broad Institute Genome Sequencing Platform"/>
            <person name="Ward D."/>
            <person name="Feldgarden M."/>
            <person name="Earl A."/>
            <person name="Young S.K."/>
            <person name="Zeng Q."/>
            <person name="Koehrsen M."/>
            <person name="Alvarado L."/>
            <person name="Berlin A."/>
            <person name="Bochicchio J."/>
            <person name="Borenstein D."/>
            <person name="Chapman S.B."/>
            <person name="Chen Z."/>
            <person name="Engels R."/>
            <person name="Freedman E."/>
            <person name="Gellesch M."/>
            <person name="Goldberg J."/>
            <person name="Griggs A."/>
            <person name="Gujja S."/>
            <person name="Heilman E."/>
            <person name="Heiman D."/>
            <person name="Hepburn T."/>
            <person name="Howarth C."/>
            <person name="Jen D."/>
            <person name="Larson L."/>
            <person name="Lewis B."/>
            <person name="Mehta T."/>
            <person name="Park D."/>
            <person name="Pearson M."/>
            <person name="Roberts A."/>
            <person name="Saif S."/>
            <person name="Shea T."/>
            <person name="Shenoy N."/>
            <person name="Sisk P."/>
            <person name="Stolte C."/>
            <person name="Sykes S."/>
            <person name="Thomson T."/>
            <person name="Walk T."/>
            <person name="White J."/>
            <person name="Yandava C."/>
            <person name="Sibley C.D."/>
            <person name="Field T.R."/>
            <person name="Grinwis M."/>
            <person name="Eshaghurshan C.S."/>
            <person name="Surette M.G."/>
            <person name="Haas B."/>
            <person name="Nusbaum C."/>
            <person name="Birren B."/>
        </authorList>
    </citation>
    <scope>NUCLEOTIDE SEQUENCE [LARGE SCALE GENOMIC DNA]</scope>
    <source>
        <strain evidence="9">ATCC 700633</strain>
    </source>
</reference>
<name>D0BP09_9LACT</name>
<dbReference type="UniPathway" id="UPA00079"/>
<dbReference type="GO" id="GO:0042371">
    <property type="term" value="P:vitamin K biosynthetic process"/>
    <property type="evidence" value="ECO:0007669"/>
    <property type="project" value="TreeGrafter"/>
</dbReference>
<keyword evidence="3" id="KW-0474">Menaquinone biosynthesis</keyword>
<protein>
    <recommendedName>
        <fullName evidence="11">1,4-dihydroxy-2-naphthoate octaprenyltransferase</fullName>
    </recommendedName>
</protein>
<dbReference type="GO" id="GO:0009234">
    <property type="term" value="P:menaquinone biosynthetic process"/>
    <property type="evidence" value="ECO:0007669"/>
    <property type="project" value="UniProtKB-UniPathway"/>
</dbReference>
<comment type="pathway">
    <text evidence="2">Quinol/quinone metabolism; menaquinone biosynthesis.</text>
</comment>
<dbReference type="RefSeq" id="WP_020991258.1">
    <property type="nucleotide sequence ID" value="NZ_KI391971.1"/>
</dbReference>
<proteinExistence type="predicted"/>
<feature type="transmembrane region" description="Helical" evidence="8">
    <location>
        <begin position="12"/>
        <end position="31"/>
    </location>
</feature>
<evidence type="ECO:0000256" key="7">
    <source>
        <dbReference type="ARBA" id="ARBA00023136"/>
    </source>
</evidence>
<sequence>MKDIIELVELRTKIASVIPFVVGLLYSIWTFGNFNAVNMALFFIGMVCFDMATTVMNNLMDYVKAKNETYRQEENIIGTSALTVKQAAMIFGSLVGVATIIGIILVVRTNVILLFVGMLCFVIGIFYTFGPIPISRMPLGEVLSGVTMGFGIFWIVIFLNSPEASFARMGLEEGILFIRLALLDHFKVALLSLPLVCTIANIMLSNNLCDLETDITNHRYTLVYYIGKPTALKLYQGLYLISFIAIVLAVVFKIAPILMIGTLVVGIPVYKNIQLFIQKQEKKTTFALAIKNMLMIHVMQMVLLVISVIFFR</sequence>
<evidence type="ECO:0000256" key="3">
    <source>
        <dbReference type="ARBA" id="ARBA00022428"/>
    </source>
</evidence>
<dbReference type="Proteomes" id="UP000002939">
    <property type="component" value="Unassembled WGS sequence"/>
</dbReference>
<dbReference type="Pfam" id="PF01040">
    <property type="entry name" value="UbiA"/>
    <property type="match status" value="1"/>
</dbReference>
<keyword evidence="6 8" id="KW-1133">Transmembrane helix</keyword>
<dbReference type="CDD" id="cd13962">
    <property type="entry name" value="PT_UbiA_UBIAD1"/>
    <property type="match status" value="1"/>
</dbReference>
<evidence type="ECO:0008006" key="11">
    <source>
        <dbReference type="Google" id="ProtNLM"/>
    </source>
</evidence>
<dbReference type="HOGENOM" id="CLU_043611_3_1_9"/>
<feature type="transmembrane region" description="Helical" evidence="8">
    <location>
        <begin position="238"/>
        <end position="267"/>
    </location>
</feature>
<comment type="subcellular location">
    <subcellularLocation>
        <location evidence="1">Membrane</location>
        <topology evidence="1">Multi-pass membrane protein</topology>
    </subcellularLocation>
</comment>
<accession>D0BP09</accession>
<evidence type="ECO:0000256" key="8">
    <source>
        <dbReference type="SAM" id="Phobius"/>
    </source>
</evidence>
<comment type="caution">
    <text evidence="9">The sequence shown here is derived from an EMBL/GenBank/DDBJ whole genome shotgun (WGS) entry which is preliminary data.</text>
</comment>
<dbReference type="GO" id="GO:0004659">
    <property type="term" value="F:prenyltransferase activity"/>
    <property type="evidence" value="ECO:0007669"/>
    <property type="project" value="InterPro"/>
</dbReference>
<keyword evidence="7 8" id="KW-0472">Membrane</keyword>
<dbReference type="AlphaFoldDB" id="D0BP09"/>
<dbReference type="InterPro" id="IPR044878">
    <property type="entry name" value="UbiA_sf"/>
</dbReference>
<keyword evidence="10" id="KW-1185">Reference proteome</keyword>
<dbReference type="STRING" id="626369.HMPREF0446_01694"/>
<reference evidence="9" key="2">
    <citation type="submission" date="2011-10" db="EMBL/GenBank/DDBJ databases">
        <title>The Genome Sequence of Granulicatella elegans ATCC 700633.</title>
        <authorList>
            <consortium name="The Broad Institute Genome Sequencing Platform"/>
            <consortium name="The Broad Institute Genome Sequencing Center for Infectious Disease"/>
            <person name="Earl A."/>
            <person name="Ward D."/>
            <person name="Feldgarden M."/>
            <person name="Gevers D."/>
            <person name="Sibley C.D."/>
            <person name="Field T.R."/>
            <person name="Grinwis M."/>
            <person name="Eshaghurshan C.S."/>
            <person name="Surette M.G."/>
            <person name="Young S.K."/>
            <person name="Zeng Q."/>
            <person name="Gargeya S."/>
            <person name="Fitzgerald M."/>
            <person name="Haas B."/>
            <person name="Abouelleil A."/>
            <person name="Alvarado L."/>
            <person name="Arachchi H.M."/>
            <person name="Berlin A."/>
            <person name="Brown A."/>
            <person name="Chapman S.B."/>
            <person name="Chen Z."/>
            <person name="Dunbar C."/>
            <person name="Freedman E."/>
            <person name="Gearin G."/>
            <person name="Goldberg J."/>
            <person name="Griggs A."/>
            <person name="Gujja S."/>
            <person name="Heiman D."/>
            <person name="Howarth C."/>
            <person name="Larson L."/>
            <person name="Lui A."/>
            <person name="MacDonald P.J.P."/>
            <person name="Montmayeur A."/>
            <person name="Murphy C."/>
            <person name="Neiman D."/>
            <person name="Pearson M."/>
            <person name="Priest M."/>
            <person name="Roberts A."/>
            <person name="Saif S."/>
            <person name="Shea T."/>
            <person name="Shenoy N."/>
            <person name="Sisk P."/>
            <person name="Stolte C."/>
            <person name="Sykes S."/>
            <person name="Wortman J."/>
            <person name="Nusbaum C."/>
            <person name="Birren B."/>
        </authorList>
    </citation>
    <scope>NUCLEOTIDE SEQUENCE [LARGE SCALE GENOMIC DNA]</scope>
    <source>
        <strain evidence="9">ATCC 700633</strain>
    </source>
</reference>